<evidence type="ECO:0000313" key="2">
    <source>
        <dbReference type="Proteomes" id="UP001162992"/>
    </source>
</evidence>
<evidence type="ECO:0000313" key="1">
    <source>
        <dbReference type="EMBL" id="KAJ7513422.1"/>
    </source>
</evidence>
<protein>
    <submittedName>
        <fullName evidence="1">Uncharacterized protein</fullName>
    </submittedName>
</protein>
<name>A0ACC2A8I6_DIPCM</name>
<dbReference type="EMBL" id="CM055115">
    <property type="protein sequence ID" value="KAJ7513422.1"/>
    <property type="molecule type" value="Genomic_DNA"/>
</dbReference>
<sequence length="199" mass="20468">MSNPFMKATVSVSVFLLLFSRVVIADAGAAEIPQQSAYAVDVAAEGIIKEIPAGLSEFSDAAGGVVKEIVTDSNAFSSAAEGIVKEIAINLNEFSEGIIKEIVTDLNGFSDGMSQQKGNPEGCPVTCFRAAPVCGANGATYWCGSKEAECDGVVVAHAGYCSLGNGGTAGRGLMAGQALLLVHMVWMILAGFLVIFGLP</sequence>
<gene>
    <name evidence="1" type="ORF">O6H91_24G006700</name>
</gene>
<reference evidence="2" key="1">
    <citation type="journal article" date="2024" name="Proc. Natl. Acad. Sci. U.S.A.">
        <title>Extraordinary preservation of gene collinearity over three hundred million years revealed in homosporous lycophytes.</title>
        <authorList>
            <person name="Li C."/>
            <person name="Wickell D."/>
            <person name="Kuo L.Y."/>
            <person name="Chen X."/>
            <person name="Nie B."/>
            <person name="Liao X."/>
            <person name="Peng D."/>
            <person name="Ji J."/>
            <person name="Jenkins J."/>
            <person name="Williams M."/>
            <person name="Shu S."/>
            <person name="Plott C."/>
            <person name="Barry K."/>
            <person name="Rajasekar S."/>
            <person name="Grimwood J."/>
            <person name="Han X."/>
            <person name="Sun S."/>
            <person name="Hou Z."/>
            <person name="He W."/>
            <person name="Dai G."/>
            <person name="Sun C."/>
            <person name="Schmutz J."/>
            <person name="Leebens-Mack J.H."/>
            <person name="Li F.W."/>
            <person name="Wang L."/>
        </authorList>
    </citation>
    <scope>NUCLEOTIDE SEQUENCE [LARGE SCALE GENOMIC DNA]</scope>
    <source>
        <strain evidence="2">cv. PW_Plant_1</strain>
    </source>
</reference>
<proteinExistence type="predicted"/>
<accession>A0ACC2A8I6</accession>
<dbReference type="Proteomes" id="UP001162992">
    <property type="component" value="Chromosome 24"/>
</dbReference>
<organism evidence="1 2">
    <name type="scientific">Diphasiastrum complanatum</name>
    <name type="common">Issler's clubmoss</name>
    <name type="synonym">Lycopodium complanatum</name>
    <dbReference type="NCBI Taxonomy" id="34168"/>
    <lineage>
        <taxon>Eukaryota</taxon>
        <taxon>Viridiplantae</taxon>
        <taxon>Streptophyta</taxon>
        <taxon>Embryophyta</taxon>
        <taxon>Tracheophyta</taxon>
        <taxon>Lycopodiopsida</taxon>
        <taxon>Lycopodiales</taxon>
        <taxon>Lycopodiaceae</taxon>
        <taxon>Lycopodioideae</taxon>
        <taxon>Diphasiastrum</taxon>
    </lineage>
</organism>
<comment type="caution">
    <text evidence="1">The sequence shown here is derived from an EMBL/GenBank/DDBJ whole genome shotgun (WGS) entry which is preliminary data.</text>
</comment>
<keyword evidence="2" id="KW-1185">Reference proteome</keyword>